<dbReference type="InterPro" id="IPR043504">
    <property type="entry name" value="Peptidase_S1_PA_chymotrypsin"/>
</dbReference>
<dbReference type="InterPro" id="IPR013517">
    <property type="entry name" value="FG-GAP"/>
</dbReference>
<dbReference type="InterPro" id="IPR001314">
    <property type="entry name" value="Peptidase_S1A"/>
</dbReference>
<evidence type="ECO:0000313" key="5">
    <source>
        <dbReference type="Proteomes" id="UP000828924"/>
    </source>
</evidence>
<organism evidence="4 5">
    <name type="scientific">Streptomyces formicae</name>
    <dbReference type="NCBI Taxonomy" id="1616117"/>
    <lineage>
        <taxon>Bacteria</taxon>
        <taxon>Bacillati</taxon>
        <taxon>Actinomycetota</taxon>
        <taxon>Actinomycetes</taxon>
        <taxon>Kitasatosporales</taxon>
        <taxon>Streptomycetaceae</taxon>
        <taxon>Streptomyces</taxon>
    </lineage>
</organism>
<evidence type="ECO:0000259" key="3">
    <source>
        <dbReference type="PROSITE" id="PS50927"/>
    </source>
</evidence>
<proteinExistence type="predicted"/>
<dbReference type="SUPFAM" id="SSF51110">
    <property type="entry name" value="alpha-D-mannose-specific plant lectins"/>
    <property type="match status" value="2"/>
</dbReference>
<protein>
    <submittedName>
        <fullName evidence="4">VCBS repeat-containing protein</fullName>
    </submittedName>
</protein>
<dbReference type="InterPro" id="IPR028994">
    <property type="entry name" value="Integrin_alpha_N"/>
</dbReference>
<dbReference type="InterPro" id="IPR009003">
    <property type="entry name" value="Peptidase_S1_PA"/>
</dbReference>
<dbReference type="Pfam" id="PF00089">
    <property type="entry name" value="Trypsin"/>
    <property type="match status" value="1"/>
</dbReference>
<name>A0ABY3WR68_9ACTN</name>
<feature type="domain" description="Bulb-type lectin" evidence="3">
    <location>
        <begin position="265"/>
        <end position="378"/>
    </location>
</feature>
<dbReference type="Gene3D" id="2.90.10.10">
    <property type="entry name" value="Bulb-type lectin domain"/>
    <property type="match status" value="2"/>
</dbReference>
<evidence type="ECO:0000256" key="1">
    <source>
        <dbReference type="ARBA" id="ARBA00022729"/>
    </source>
</evidence>
<accession>A0ABY3WR68</accession>
<dbReference type="SUPFAM" id="SSF69318">
    <property type="entry name" value="Integrin alpha N-terminal domain"/>
    <property type="match status" value="1"/>
</dbReference>
<dbReference type="PRINTS" id="PR00722">
    <property type="entry name" value="CHYMOTRYPSIN"/>
</dbReference>
<dbReference type="SUPFAM" id="SSF50494">
    <property type="entry name" value="Trypsin-like serine proteases"/>
    <property type="match status" value="1"/>
</dbReference>
<feature type="domain" description="Peptidase S1" evidence="2">
    <location>
        <begin position="54"/>
        <end position="295"/>
    </location>
</feature>
<dbReference type="Gene3D" id="2.40.10.10">
    <property type="entry name" value="Trypsin-like serine proteases"/>
    <property type="match status" value="1"/>
</dbReference>
<evidence type="ECO:0000313" key="4">
    <source>
        <dbReference type="EMBL" id="UNM15138.1"/>
    </source>
</evidence>
<dbReference type="EMBL" id="CP071872">
    <property type="protein sequence ID" value="UNM15138.1"/>
    <property type="molecule type" value="Genomic_DNA"/>
</dbReference>
<dbReference type="PANTHER" id="PTHR24260:SF136">
    <property type="entry name" value="GH08193P-RELATED"/>
    <property type="match status" value="1"/>
</dbReference>
<dbReference type="Pfam" id="PF13517">
    <property type="entry name" value="FG-GAP_3"/>
    <property type="match status" value="2"/>
</dbReference>
<dbReference type="SMART" id="SM00020">
    <property type="entry name" value="Tryp_SPc"/>
    <property type="match status" value="1"/>
</dbReference>
<gene>
    <name evidence="4" type="ORF">J4032_30025</name>
</gene>
<keyword evidence="1" id="KW-0732">Signal</keyword>
<dbReference type="Proteomes" id="UP000828924">
    <property type="component" value="Chromosome"/>
</dbReference>
<dbReference type="Gene3D" id="2.40.128.340">
    <property type="match status" value="4"/>
</dbReference>
<reference evidence="4 5" key="1">
    <citation type="submission" date="2021-03" db="EMBL/GenBank/DDBJ databases">
        <title>Complete genome of Streptomyces formicae strain 1H-GS9 (DSM 100524).</title>
        <authorList>
            <person name="Atanasov K.E."/>
            <person name="Altabella T."/>
            <person name="Ferrer A."/>
        </authorList>
    </citation>
    <scope>NUCLEOTIDE SEQUENCE [LARGE SCALE GENOMIC DNA]</scope>
    <source>
        <strain evidence="4 5">1H-GS9</strain>
    </source>
</reference>
<dbReference type="PROSITE" id="PS50927">
    <property type="entry name" value="BULB_LECTIN"/>
    <property type="match status" value="1"/>
</dbReference>
<sequence length="732" mass="77417">MAHHHLGKLTSLRRLTCISKESIVSSRHPLAAVVASAVAAIAAAGTLTAGPAHAVTGTPATDSTYAFTARLEIGDNDDTRRACTGALVDAQWVLTAASCFTGGLTELTPGKPAEKTVATIGRADITGTGGHVSEIVDLVPRAGRDMVMARLATPATGITPVAMATAPAVQGDTLTVAGYGRTKTEWAPKKLHTAAFTVNTVTETELNIAGKTANDAICSGDTGAPLLRDKSGTLEVVAVSSHSWQGGCFGTDTTETRTDATATRVDNITLGNRLNAGQQLLSGDSLVSAVTRLTMQTDGNLVITNPGGKILWSTGTGGYPGATAELGTDGNLVVRNAADTTTLWESKTTATGGYAILQNRGNLVIHDAQNASQWSSNSAPRRDVNGDGLSDMTDWYEYTDGKDGIHTFAGTADGTFAAPFQAYKSTGNNWTMSLSQRVQGDFNGDGRADVAMIYDYPDDTAKLWTFLGRADGGVQSPTASWTSPAGTWDPTRSTLHVGDFNADGRDDIAAWYDYADGSDALFTFAANANGGFAAPVKSWSAPNNWSASMAKYITGDFNGDGRDDITILYDYAASAVKLWTFTANPTGGFNAPIQAWSHDGWGDWARTAVYAGDFNGDRRDDVALWFDYPDGRDTVYYTLAGNTDGTFTSPQAAMTIPAGTMTYQSMQIVPGDYNGDGRDDLGAMYGYSDGNVKMFTWLSKPDNTLDTVKTGWTSPTTTSWTYSLTHFIRQDS</sequence>
<dbReference type="PROSITE" id="PS50240">
    <property type="entry name" value="TRYPSIN_DOM"/>
    <property type="match status" value="1"/>
</dbReference>
<dbReference type="InterPro" id="IPR001254">
    <property type="entry name" value="Trypsin_dom"/>
</dbReference>
<dbReference type="SMART" id="SM00108">
    <property type="entry name" value="B_lectin"/>
    <property type="match status" value="1"/>
</dbReference>
<dbReference type="InterPro" id="IPR051333">
    <property type="entry name" value="CLIP_Serine_Protease"/>
</dbReference>
<evidence type="ECO:0000259" key="2">
    <source>
        <dbReference type="PROSITE" id="PS50240"/>
    </source>
</evidence>
<dbReference type="PANTHER" id="PTHR24260">
    <property type="match status" value="1"/>
</dbReference>
<keyword evidence="5" id="KW-1185">Reference proteome</keyword>
<dbReference type="InterPro" id="IPR001480">
    <property type="entry name" value="Bulb-type_lectin_dom"/>
</dbReference>
<dbReference type="InterPro" id="IPR036426">
    <property type="entry name" value="Bulb-type_lectin_dom_sf"/>
</dbReference>